<accession>A0A6J7VNH4</accession>
<name>A0A6J7VNH4_9ZZZZ</name>
<organism evidence="2">
    <name type="scientific">freshwater metagenome</name>
    <dbReference type="NCBI Taxonomy" id="449393"/>
    <lineage>
        <taxon>unclassified sequences</taxon>
        <taxon>metagenomes</taxon>
        <taxon>ecological metagenomes</taxon>
    </lineage>
</organism>
<dbReference type="EMBL" id="CAFAAD010000213">
    <property type="protein sequence ID" value="CAB4806938.1"/>
    <property type="molecule type" value="Genomic_DNA"/>
</dbReference>
<evidence type="ECO:0000313" key="2">
    <source>
        <dbReference type="EMBL" id="CAB5078932.1"/>
    </source>
</evidence>
<reference evidence="2" key="1">
    <citation type="submission" date="2020-05" db="EMBL/GenBank/DDBJ databases">
        <authorList>
            <person name="Chiriac C."/>
            <person name="Salcher M."/>
            <person name="Ghai R."/>
            <person name="Kavagutti S V."/>
        </authorList>
    </citation>
    <scope>NUCLEOTIDE SEQUENCE</scope>
</reference>
<protein>
    <submittedName>
        <fullName evidence="2">Unannotated protein</fullName>
    </submittedName>
</protein>
<sequence length="184" mass="19420">MCTAYGAKSLKPSAVGGICFTAMGDSVTSEGKLRTETAFEKECRAKFDALTANDFGGAKSYSGIPSGETRTLPDGLKVASDYPPNECTFVNMIKPALEKAGKKLTRESFMKAVRGLGEVNVALGSNGKGSQEPGKTWIATVVHGDKLTAAPTGTAKNANGTYNNCPVDIQCWVPVDATWYPITK</sequence>
<dbReference type="AlphaFoldDB" id="A0A6J7VNH4"/>
<dbReference type="EMBL" id="CAFBRD010000211">
    <property type="protein sequence ID" value="CAB5078932.1"/>
    <property type="molecule type" value="Genomic_DNA"/>
</dbReference>
<proteinExistence type="predicted"/>
<evidence type="ECO:0000313" key="1">
    <source>
        <dbReference type="EMBL" id="CAB4806938.1"/>
    </source>
</evidence>
<gene>
    <name evidence="1" type="ORF">UFOPK2969_01791</name>
    <name evidence="2" type="ORF">UFOPK4371_02091</name>
</gene>